<dbReference type="GO" id="GO:0005154">
    <property type="term" value="F:epidermal growth factor receptor binding"/>
    <property type="evidence" value="ECO:0007669"/>
    <property type="project" value="TreeGrafter"/>
</dbReference>
<dbReference type="EMBL" id="JAHKSW010000005">
    <property type="protein sequence ID" value="KAG7331920.1"/>
    <property type="molecule type" value="Genomic_DNA"/>
</dbReference>
<evidence type="ECO:0000256" key="10">
    <source>
        <dbReference type="SAM" id="Phobius"/>
    </source>
</evidence>
<evidence type="ECO:0000256" key="9">
    <source>
        <dbReference type="PROSITE-ProRule" id="PRU00076"/>
    </source>
</evidence>
<sequence length="152" mass="16764">MSQCVSLCFALASVTLLHSRTVECAGTGLTLMLNKTQTLNITSNFTYSEPLVLPVHRPCSGEHESLCIHGLCSYPENINNPYCTCYPGYLGTRCEHKNLTGNVFMLDSLEEVIALVCGLIFLLVCVSVLSYCCYRKWGSKPAPPYTNQQNSV</sequence>
<feature type="transmembrane region" description="Helical" evidence="10">
    <location>
        <begin position="112"/>
        <end position="134"/>
    </location>
</feature>
<keyword evidence="7 9" id="KW-1015">Disulfide bond</keyword>
<gene>
    <name evidence="13" type="ORF">KOW79_003754</name>
</gene>
<evidence type="ECO:0000256" key="3">
    <source>
        <dbReference type="ARBA" id="ARBA00022692"/>
    </source>
</evidence>
<dbReference type="Proteomes" id="UP000824219">
    <property type="component" value="Linkage Group LG05"/>
</dbReference>
<dbReference type="InterPro" id="IPR000742">
    <property type="entry name" value="EGF"/>
</dbReference>
<evidence type="ECO:0000259" key="12">
    <source>
        <dbReference type="PROSITE" id="PS50026"/>
    </source>
</evidence>
<dbReference type="AlphaFoldDB" id="A0A9D3P2T5"/>
<keyword evidence="11" id="KW-0732">Signal</keyword>
<keyword evidence="4 10" id="KW-1133">Transmembrane helix</keyword>
<dbReference type="GO" id="GO:0008284">
    <property type="term" value="P:positive regulation of cell population proliferation"/>
    <property type="evidence" value="ECO:0007669"/>
    <property type="project" value="TreeGrafter"/>
</dbReference>
<evidence type="ECO:0000256" key="6">
    <source>
        <dbReference type="ARBA" id="ARBA00023136"/>
    </source>
</evidence>
<dbReference type="GO" id="GO:0045840">
    <property type="term" value="P:positive regulation of mitotic nuclear division"/>
    <property type="evidence" value="ECO:0007669"/>
    <property type="project" value="TreeGrafter"/>
</dbReference>
<dbReference type="GO" id="GO:0016020">
    <property type="term" value="C:membrane"/>
    <property type="evidence" value="ECO:0007669"/>
    <property type="project" value="UniProtKB-SubCell"/>
</dbReference>
<proteinExistence type="predicted"/>
<feature type="signal peptide" evidence="11">
    <location>
        <begin position="1"/>
        <end position="19"/>
    </location>
</feature>
<dbReference type="OrthoDB" id="9411915at2759"/>
<accession>A0A9D3P2T5</accession>
<dbReference type="PROSITE" id="PS00022">
    <property type="entry name" value="EGF_1"/>
    <property type="match status" value="1"/>
</dbReference>
<comment type="caution">
    <text evidence="13">The sequence shown here is derived from an EMBL/GenBank/DDBJ whole genome shotgun (WGS) entry which is preliminary data.</text>
</comment>
<name>A0A9D3P2T5_9TELE</name>
<feature type="chain" id="PRO_5038593593" description="EGF-like domain-containing protein" evidence="11">
    <location>
        <begin position="20"/>
        <end position="152"/>
    </location>
</feature>
<dbReference type="SUPFAM" id="SSF57196">
    <property type="entry name" value="EGF/Laminin"/>
    <property type="match status" value="1"/>
</dbReference>
<keyword evidence="14" id="KW-1185">Reference proteome</keyword>
<evidence type="ECO:0000313" key="13">
    <source>
        <dbReference type="EMBL" id="KAG7331920.1"/>
    </source>
</evidence>
<dbReference type="GO" id="GO:0008083">
    <property type="term" value="F:growth factor activity"/>
    <property type="evidence" value="ECO:0007669"/>
    <property type="project" value="UniProtKB-KW"/>
</dbReference>
<dbReference type="GO" id="GO:0007173">
    <property type="term" value="P:epidermal growth factor receptor signaling pathway"/>
    <property type="evidence" value="ECO:0007669"/>
    <property type="project" value="TreeGrafter"/>
</dbReference>
<feature type="domain" description="EGF-like" evidence="12">
    <location>
        <begin position="55"/>
        <end position="95"/>
    </location>
</feature>
<evidence type="ECO:0000256" key="5">
    <source>
        <dbReference type="ARBA" id="ARBA00023030"/>
    </source>
</evidence>
<evidence type="ECO:0000256" key="7">
    <source>
        <dbReference type="ARBA" id="ARBA00023157"/>
    </source>
</evidence>
<keyword evidence="2 9" id="KW-0245">EGF-like domain</keyword>
<dbReference type="PANTHER" id="PTHR10740:SF10">
    <property type="entry name" value="EPIGEN"/>
    <property type="match status" value="1"/>
</dbReference>
<evidence type="ECO:0000256" key="11">
    <source>
        <dbReference type="SAM" id="SignalP"/>
    </source>
</evidence>
<dbReference type="PRINTS" id="PR00009">
    <property type="entry name" value="EGFTGF"/>
</dbReference>
<dbReference type="PROSITE" id="PS01186">
    <property type="entry name" value="EGF_2"/>
    <property type="match status" value="1"/>
</dbReference>
<dbReference type="GO" id="GO:0005615">
    <property type="term" value="C:extracellular space"/>
    <property type="evidence" value="ECO:0007669"/>
    <property type="project" value="TreeGrafter"/>
</dbReference>
<keyword evidence="3 10" id="KW-0812">Transmembrane</keyword>
<evidence type="ECO:0000256" key="1">
    <source>
        <dbReference type="ARBA" id="ARBA00004479"/>
    </source>
</evidence>
<protein>
    <recommendedName>
        <fullName evidence="12">EGF-like domain-containing protein</fullName>
    </recommendedName>
</protein>
<feature type="disulfide bond" evidence="9">
    <location>
        <begin position="85"/>
        <end position="94"/>
    </location>
</feature>
<comment type="subcellular location">
    <subcellularLocation>
        <location evidence="1">Membrane</location>
        <topology evidence="1">Single-pass type I membrane protein</topology>
    </subcellularLocation>
</comment>
<keyword evidence="6 10" id="KW-0472">Membrane</keyword>
<organism evidence="13 14">
    <name type="scientific">Hemibagrus wyckioides</name>
    <dbReference type="NCBI Taxonomy" id="337641"/>
    <lineage>
        <taxon>Eukaryota</taxon>
        <taxon>Metazoa</taxon>
        <taxon>Chordata</taxon>
        <taxon>Craniata</taxon>
        <taxon>Vertebrata</taxon>
        <taxon>Euteleostomi</taxon>
        <taxon>Actinopterygii</taxon>
        <taxon>Neopterygii</taxon>
        <taxon>Teleostei</taxon>
        <taxon>Ostariophysi</taxon>
        <taxon>Siluriformes</taxon>
        <taxon>Bagridae</taxon>
        <taxon>Hemibagrus</taxon>
    </lineage>
</organism>
<dbReference type="Gene3D" id="2.10.25.10">
    <property type="entry name" value="Laminin"/>
    <property type="match status" value="1"/>
</dbReference>
<keyword evidence="5" id="KW-0339">Growth factor</keyword>
<evidence type="ECO:0000256" key="2">
    <source>
        <dbReference type="ARBA" id="ARBA00022536"/>
    </source>
</evidence>
<comment type="caution">
    <text evidence="9">Lacks conserved residue(s) required for the propagation of feature annotation.</text>
</comment>
<reference evidence="13 14" key="1">
    <citation type="submission" date="2021-06" db="EMBL/GenBank/DDBJ databases">
        <title>Chromosome-level genome assembly of the red-tail catfish (Hemibagrus wyckioides).</title>
        <authorList>
            <person name="Shao F."/>
        </authorList>
    </citation>
    <scope>NUCLEOTIDE SEQUENCE [LARGE SCALE GENOMIC DNA]</scope>
    <source>
        <strain evidence="13">EC202008001</strain>
        <tissue evidence="13">Blood</tissue>
    </source>
</reference>
<dbReference type="PANTHER" id="PTHR10740">
    <property type="entry name" value="TRANSFORMING GROWTH FACTOR ALPHA"/>
    <property type="match status" value="1"/>
</dbReference>
<dbReference type="PROSITE" id="PS50026">
    <property type="entry name" value="EGF_3"/>
    <property type="match status" value="1"/>
</dbReference>
<keyword evidence="8" id="KW-0325">Glycoprotein</keyword>
<evidence type="ECO:0000256" key="4">
    <source>
        <dbReference type="ARBA" id="ARBA00022989"/>
    </source>
</evidence>
<evidence type="ECO:0000256" key="8">
    <source>
        <dbReference type="ARBA" id="ARBA00023180"/>
    </source>
</evidence>
<evidence type="ECO:0000313" key="14">
    <source>
        <dbReference type="Proteomes" id="UP000824219"/>
    </source>
</evidence>